<dbReference type="InterPro" id="IPR047878">
    <property type="entry name" value="UBL7_UBA"/>
</dbReference>
<dbReference type="SUPFAM" id="SSF46934">
    <property type="entry name" value="UBA-like"/>
    <property type="match status" value="1"/>
</dbReference>
<gene>
    <name evidence="3" type="ORF">XYLVIOL_LOCUS10736</name>
</gene>
<accession>A0ABP1PJ45</accession>
<proteinExistence type="predicted"/>
<name>A0ABP1PJ45_XYLVO</name>
<dbReference type="CDD" id="cd14326">
    <property type="entry name" value="UBA_UBL7"/>
    <property type="match status" value="1"/>
</dbReference>
<evidence type="ECO:0000313" key="4">
    <source>
        <dbReference type="Proteomes" id="UP001642520"/>
    </source>
</evidence>
<protein>
    <recommendedName>
        <fullName evidence="2">Ubiquitin-like domain-containing protein</fullName>
    </recommendedName>
</protein>
<evidence type="ECO:0000259" key="2">
    <source>
        <dbReference type="PROSITE" id="PS50053"/>
    </source>
</evidence>
<dbReference type="InterPro" id="IPR015496">
    <property type="entry name" value="Ubiquilin"/>
</dbReference>
<dbReference type="InterPro" id="IPR029071">
    <property type="entry name" value="Ubiquitin-like_domsf"/>
</dbReference>
<dbReference type="Gene3D" id="1.10.8.10">
    <property type="entry name" value="DNA helicase RuvA subunit, C-terminal domain"/>
    <property type="match status" value="1"/>
</dbReference>
<dbReference type="Proteomes" id="UP001642520">
    <property type="component" value="Unassembled WGS sequence"/>
</dbReference>
<dbReference type="Pfam" id="PF00240">
    <property type="entry name" value="ubiquitin"/>
    <property type="match status" value="1"/>
</dbReference>
<reference evidence="3 4" key="1">
    <citation type="submission" date="2024-08" db="EMBL/GenBank/DDBJ databases">
        <authorList>
            <person name="Will J Nash"/>
            <person name="Angela Man"/>
            <person name="Seanna McTaggart"/>
            <person name="Kendall Baker"/>
            <person name="Tom Barker"/>
            <person name="Leah Catchpole"/>
            <person name="Alex Durrant"/>
            <person name="Karim Gharbi"/>
            <person name="Naomi Irish"/>
            <person name="Gemy Kaithakottil"/>
            <person name="Debby Ku"/>
            <person name="Aaliyah Providence"/>
            <person name="Felix Shaw"/>
            <person name="David Swarbreck"/>
            <person name="Chris Watkins"/>
            <person name="Ann M. McCartney"/>
            <person name="Giulio Formenti"/>
            <person name="Alice Mouton"/>
            <person name="Noel Vella"/>
            <person name="Bjorn M von Reumont"/>
            <person name="Adriana Vella"/>
            <person name="Wilfried Haerty"/>
        </authorList>
    </citation>
    <scope>NUCLEOTIDE SEQUENCE [LARGE SCALE GENOMIC DNA]</scope>
</reference>
<keyword evidence="4" id="KW-1185">Reference proteome</keyword>
<dbReference type="PANTHER" id="PTHR10677:SF25">
    <property type="entry name" value="UBIQUITIN-LIKE PROTEIN 7"/>
    <property type="match status" value="1"/>
</dbReference>
<dbReference type="SUPFAM" id="SSF54236">
    <property type="entry name" value="Ubiquitin-like"/>
    <property type="match status" value="1"/>
</dbReference>
<dbReference type="InterPro" id="IPR009060">
    <property type="entry name" value="UBA-like_sf"/>
</dbReference>
<dbReference type="EMBL" id="CAXAJV020001301">
    <property type="protein sequence ID" value="CAL7951858.1"/>
    <property type="molecule type" value="Genomic_DNA"/>
</dbReference>
<feature type="compositionally biased region" description="Polar residues" evidence="1">
    <location>
        <begin position="191"/>
        <end position="203"/>
    </location>
</feature>
<sequence>MSSELILGVRLNPETLTTIKLNDVNFKTKVEELKYETAGRVNLSKELFELIYCGCILEDDMTLEFYGLKSGAMVHVLRKREPELPSLPRYISEANILQLASAFKSFKENPELRSALNGLGKKPEVMDNIISSSPGLHEDTVAIAILQDPELMAYFTDVDTVRRFADAHPVLVEAAQNIAAAVHAEAHKNATTGSNSSVSNSQPAVYPYNLDNLSDDEEMAGDSSQSSDSTQPPNLSSNPPNSIITTAQLEASISRARARSFPLSNSPSSTSASSANPGIITTEMFTQAMQQVHSPTVLPRSSDLRRMLAQMHEIGLQNDTLNLRALYLTNCDVQAAIELVFSGFSNN</sequence>
<feature type="region of interest" description="Disordered" evidence="1">
    <location>
        <begin position="190"/>
        <end position="242"/>
    </location>
</feature>
<evidence type="ECO:0000256" key="1">
    <source>
        <dbReference type="SAM" id="MobiDB-lite"/>
    </source>
</evidence>
<dbReference type="PANTHER" id="PTHR10677">
    <property type="entry name" value="UBIQUILIN"/>
    <property type="match status" value="1"/>
</dbReference>
<evidence type="ECO:0000313" key="3">
    <source>
        <dbReference type="EMBL" id="CAL7951858.1"/>
    </source>
</evidence>
<organism evidence="3 4">
    <name type="scientific">Xylocopa violacea</name>
    <name type="common">Violet carpenter bee</name>
    <name type="synonym">Apis violacea</name>
    <dbReference type="NCBI Taxonomy" id="135666"/>
    <lineage>
        <taxon>Eukaryota</taxon>
        <taxon>Metazoa</taxon>
        <taxon>Ecdysozoa</taxon>
        <taxon>Arthropoda</taxon>
        <taxon>Hexapoda</taxon>
        <taxon>Insecta</taxon>
        <taxon>Pterygota</taxon>
        <taxon>Neoptera</taxon>
        <taxon>Endopterygota</taxon>
        <taxon>Hymenoptera</taxon>
        <taxon>Apocrita</taxon>
        <taxon>Aculeata</taxon>
        <taxon>Apoidea</taxon>
        <taxon>Anthophila</taxon>
        <taxon>Apidae</taxon>
        <taxon>Xylocopa</taxon>
        <taxon>Xylocopa</taxon>
    </lineage>
</organism>
<dbReference type="PROSITE" id="PS50053">
    <property type="entry name" value="UBIQUITIN_2"/>
    <property type="match status" value="1"/>
</dbReference>
<feature type="domain" description="Ubiquitin-like" evidence="2">
    <location>
        <begin position="23"/>
        <end position="83"/>
    </location>
</feature>
<comment type="caution">
    <text evidence="3">The sequence shown here is derived from an EMBL/GenBank/DDBJ whole genome shotgun (WGS) entry which is preliminary data.</text>
</comment>
<dbReference type="Gene3D" id="3.10.20.90">
    <property type="entry name" value="Phosphatidylinositol 3-kinase Catalytic Subunit, Chain A, domain 1"/>
    <property type="match status" value="1"/>
</dbReference>
<dbReference type="InterPro" id="IPR000626">
    <property type="entry name" value="Ubiquitin-like_dom"/>
</dbReference>
<feature type="compositionally biased region" description="Low complexity" evidence="1">
    <location>
        <begin position="222"/>
        <end position="242"/>
    </location>
</feature>